<keyword evidence="2" id="KW-0378">Hydrolase</keyword>
<evidence type="ECO:0000259" key="3">
    <source>
        <dbReference type="Pfam" id="PF07969"/>
    </source>
</evidence>
<dbReference type="FunFam" id="3.20.20.140:FF:000019">
    <property type="entry name" value="Cytosine deaminase"/>
    <property type="match status" value="1"/>
</dbReference>
<dbReference type="GO" id="GO:0019239">
    <property type="term" value="F:deaminase activity"/>
    <property type="evidence" value="ECO:0007669"/>
    <property type="project" value="UniProtKB-ARBA"/>
</dbReference>
<keyword evidence="1" id="KW-0479">Metal-binding</keyword>
<dbReference type="Proteomes" id="UP000236919">
    <property type="component" value="Unassembled WGS sequence"/>
</dbReference>
<dbReference type="PANTHER" id="PTHR32027">
    <property type="entry name" value="CYTOSINE DEAMINASE"/>
    <property type="match status" value="1"/>
</dbReference>
<comment type="caution">
    <text evidence="4">The sequence shown here is derived from an EMBL/GenBank/DDBJ whole genome shotgun (WGS) entry which is preliminary data.</text>
</comment>
<dbReference type="Gene3D" id="2.30.40.10">
    <property type="entry name" value="Urease, subunit C, domain 1"/>
    <property type="match status" value="1"/>
</dbReference>
<dbReference type="Pfam" id="PF07969">
    <property type="entry name" value="Amidohydro_3"/>
    <property type="match status" value="1"/>
</dbReference>
<dbReference type="InterPro" id="IPR052349">
    <property type="entry name" value="Metallo-hydrolase_Enzymes"/>
</dbReference>
<accession>A0A2S4LZG2</accession>
<dbReference type="SUPFAM" id="SSF51556">
    <property type="entry name" value="Metallo-dependent hydrolases"/>
    <property type="match status" value="1"/>
</dbReference>
<dbReference type="GO" id="GO:0016814">
    <property type="term" value="F:hydrolase activity, acting on carbon-nitrogen (but not peptide) bonds, in cyclic amidines"/>
    <property type="evidence" value="ECO:0007669"/>
    <property type="project" value="UniProtKB-ARBA"/>
</dbReference>
<feature type="domain" description="Amidohydrolase 3" evidence="3">
    <location>
        <begin position="160"/>
        <end position="407"/>
    </location>
</feature>
<evidence type="ECO:0000256" key="1">
    <source>
        <dbReference type="ARBA" id="ARBA00022723"/>
    </source>
</evidence>
<name>A0A2S4LZG2_9HYPH</name>
<reference evidence="4 5" key="1">
    <citation type="submission" date="2018-01" db="EMBL/GenBank/DDBJ databases">
        <title>Genomic Encyclopedia of Type Strains, Phase III (KMG-III): the genomes of soil and plant-associated and newly described type strains.</title>
        <authorList>
            <person name="Whitman W."/>
        </authorList>
    </citation>
    <scope>NUCLEOTIDE SEQUENCE [LARGE SCALE GENOMIC DNA]</scope>
    <source>
        <strain evidence="4 5">1131</strain>
    </source>
</reference>
<keyword evidence="5" id="KW-1185">Reference proteome</keyword>
<organism evidence="4 5">
    <name type="scientific">Bosea psychrotolerans</name>
    <dbReference type="NCBI Taxonomy" id="1871628"/>
    <lineage>
        <taxon>Bacteria</taxon>
        <taxon>Pseudomonadati</taxon>
        <taxon>Pseudomonadota</taxon>
        <taxon>Alphaproteobacteria</taxon>
        <taxon>Hyphomicrobiales</taxon>
        <taxon>Boseaceae</taxon>
        <taxon>Bosea</taxon>
    </lineage>
</organism>
<protein>
    <submittedName>
        <fullName evidence="4">Cytosine deaminase</fullName>
    </submittedName>
</protein>
<dbReference type="AlphaFoldDB" id="A0A2S4LZG2"/>
<evidence type="ECO:0000313" key="5">
    <source>
        <dbReference type="Proteomes" id="UP000236919"/>
    </source>
</evidence>
<sequence>MLFSSMRAGAADRVTAFPDRPRPMPSDSAFDLIFRQANLGGHDGLVDIGVSSGRIAAIAPRIVADAPEIVVDGRAVLPGFVDSHIHLDKACLLGRCGHIRGGLKEAISAVSAMKRDFTVEDVHARGAQVLEKAITKGTTRMRTHVEVDPRAGLRSFEAIKALKRDYAWGLDLSICVFPQEGLINDPGTEELLVEALRDGADVLGGCPYTDSDPHLQIERLFCLAERFDLDLDFHLDFDLDPSWMHLDEVCRQTLRRGYRNRVAIGHVTKLSALPPDAFARTAERLAEAGIAVTVLPATDLYLMGREATHDVPRGLAPAHRLLSHGVTCSIATNNVLNPFTPFGDCSLLRMANLYANTAQIGPDGFSACIDLVTTLPGRLMRLDDYGIALGNPADLIVLDSRSATDALAEIAEPVLGFKNGRQSFSRPAASLNKP</sequence>
<dbReference type="InterPro" id="IPR013108">
    <property type="entry name" value="Amidohydro_3"/>
</dbReference>
<gene>
    <name evidence="4" type="ORF">CYD53_11752</name>
</gene>
<dbReference type="Gene3D" id="3.20.20.140">
    <property type="entry name" value="Metal-dependent hydrolases"/>
    <property type="match status" value="1"/>
</dbReference>
<dbReference type="CDD" id="cd01293">
    <property type="entry name" value="Bact_CD"/>
    <property type="match status" value="1"/>
</dbReference>
<dbReference type="PANTHER" id="PTHR32027:SF9">
    <property type="entry name" value="BLL3847 PROTEIN"/>
    <property type="match status" value="1"/>
</dbReference>
<dbReference type="EMBL" id="PQFZ01000017">
    <property type="protein sequence ID" value="POR47787.1"/>
    <property type="molecule type" value="Genomic_DNA"/>
</dbReference>
<dbReference type="SUPFAM" id="SSF51338">
    <property type="entry name" value="Composite domain of metallo-dependent hydrolases"/>
    <property type="match status" value="1"/>
</dbReference>
<dbReference type="InterPro" id="IPR011059">
    <property type="entry name" value="Metal-dep_hydrolase_composite"/>
</dbReference>
<dbReference type="GO" id="GO:0046872">
    <property type="term" value="F:metal ion binding"/>
    <property type="evidence" value="ECO:0007669"/>
    <property type="project" value="UniProtKB-KW"/>
</dbReference>
<evidence type="ECO:0000313" key="4">
    <source>
        <dbReference type="EMBL" id="POR47787.1"/>
    </source>
</evidence>
<proteinExistence type="predicted"/>
<dbReference type="InterPro" id="IPR032466">
    <property type="entry name" value="Metal_Hydrolase"/>
</dbReference>
<evidence type="ECO:0000256" key="2">
    <source>
        <dbReference type="ARBA" id="ARBA00022801"/>
    </source>
</evidence>